<dbReference type="EMBL" id="JALNTZ010000004">
    <property type="protein sequence ID" value="KAJ3657030.1"/>
    <property type="molecule type" value="Genomic_DNA"/>
</dbReference>
<reference evidence="1" key="1">
    <citation type="journal article" date="2023" name="G3 (Bethesda)">
        <title>Whole genome assemblies of Zophobas morio and Tenebrio molitor.</title>
        <authorList>
            <person name="Kaur S."/>
            <person name="Stinson S.A."/>
            <person name="diCenzo G.C."/>
        </authorList>
    </citation>
    <scope>NUCLEOTIDE SEQUENCE</scope>
    <source>
        <strain evidence="1">QUZm001</strain>
    </source>
</reference>
<dbReference type="AlphaFoldDB" id="A0AA38II30"/>
<name>A0AA38II30_9CUCU</name>
<evidence type="ECO:0000313" key="2">
    <source>
        <dbReference type="Proteomes" id="UP001168821"/>
    </source>
</evidence>
<organism evidence="1 2">
    <name type="scientific">Zophobas morio</name>
    <dbReference type="NCBI Taxonomy" id="2755281"/>
    <lineage>
        <taxon>Eukaryota</taxon>
        <taxon>Metazoa</taxon>
        <taxon>Ecdysozoa</taxon>
        <taxon>Arthropoda</taxon>
        <taxon>Hexapoda</taxon>
        <taxon>Insecta</taxon>
        <taxon>Pterygota</taxon>
        <taxon>Neoptera</taxon>
        <taxon>Endopterygota</taxon>
        <taxon>Coleoptera</taxon>
        <taxon>Polyphaga</taxon>
        <taxon>Cucujiformia</taxon>
        <taxon>Tenebrionidae</taxon>
        <taxon>Zophobas</taxon>
    </lineage>
</organism>
<proteinExistence type="predicted"/>
<gene>
    <name evidence="1" type="ORF">Zmor_016065</name>
</gene>
<evidence type="ECO:0000313" key="1">
    <source>
        <dbReference type="EMBL" id="KAJ3657030.1"/>
    </source>
</evidence>
<accession>A0AA38II30</accession>
<sequence length="130" mass="15086">MKYLTVRGQDNSVWVHKECEDNCRHYFTMKKSIFSEGTVKFEFFYKSPAQYINLKLRQTFLRGTNFIKETTTPLPSGVAEFDFRNVHSVSVILPPDSAALDTTFSEDVVLVLEILDTKFILCEVIFFLKN</sequence>
<keyword evidence="2" id="KW-1185">Reference proteome</keyword>
<comment type="caution">
    <text evidence="1">The sequence shown here is derived from an EMBL/GenBank/DDBJ whole genome shotgun (WGS) entry which is preliminary data.</text>
</comment>
<protein>
    <submittedName>
        <fullName evidence="1">Uncharacterized protein</fullName>
    </submittedName>
</protein>
<dbReference type="Proteomes" id="UP001168821">
    <property type="component" value="Unassembled WGS sequence"/>
</dbReference>